<dbReference type="InterPro" id="IPR036390">
    <property type="entry name" value="WH_DNA-bd_sf"/>
</dbReference>
<dbReference type="SUPFAM" id="SSF46785">
    <property type="entry name" value="Winged helix' DNA-binding domain"/>
    <property type="match status" value="1"/>
</dbReference>
<dbReference type="PANTHER" id="PTHR33164">
    <property type="entry name" value="TRANSCRIPTIONAL REGULATOR, MARR FAMILY"/>
    <property type="match status" value="1"/>
</dbReference>
<organism evidence="6 7">
    <name type="scientific">Pseudochelatococcus contaminans</name>
    <dbReference type="NCBI Taxonomy" id="1538103"/>
    <lineage>
        <taxon>Bacteria</taxon>
        <taxon>Pseudomonadati</taxon>
        <taxon>Pseudomonadota</taxon>
        <taxon>Alphaproteobacteria</taxon>
        <taxon>Hyphomicrobiales</taxon>
        <taxon>Chelatococcaceae</taxon>
        <taxon>Pseudochelatococcus</taxon>
    </lineage>
</organism>
<dbReference type="GO" id="GO:0003700">
    <property type="term" value="F:DNA-binding transcription factor activity"/>
    <property type="evidence" value="ECO:0007669"/>
    <property type="project" value="InterPro"/>
</dbReference>
<keyword evidence="3" id="KW-0804">Transcription</keyword>
<dbReference type="PANTHER" id="PTHR33164:SF64">
    <property type="entry name" value="TRANSCRIPTIONAL REGULATOR SLYA"/>
    <property type="match status" value="1"/>
</dbReference>
<keyword evidence="1" id="KW-0805">Transcription regulation</keyword>
<dbReference type="GO" id="GO:0006950">
    <property type="term" value="P:response to stress"/>
    <property type="evidence" value="ECO:0007669"/>
    <property type="project" value="TreeGrafter"/>
</dbReference>
<comment type="caution">
    <text evidence="6">The sequence shown here is derived from an EMBL/GenBank/DDBJ whole genome shotgun (WGS) entry which is preliminary data.</text>
</comment>
<accession>A0A7W6EG67</accession>
<sequence length="166" mass="18349">MKHPVAKTVGWALVHAARLHRTRIGERLTALGLFPGQEQVLHALSTVETMTMGELAYILRVKPPTASKTVARLAAQGLVERTAEPGDARIVVVRLTQEGANRASAIDKLWVEVENELLEDFDNKERKRLRKLLRRVARNLAGATALDHGDDDVDDDDDNDINEGAD</sequence>
<dbReference type="Gene3D" id="1.10.10.10">
    <property type="entry name" value="Winged helix-like DNA-binding domain superfamily/Winged helix DNA-binding domain"/>
    <property type="match status" value="1"/>
</dbReference>
<dbReference type="InterPro" id="IPR036388">
    <property type="entry name" value="WH-like_DNA-bd_sf"/>
</dbReference>
<evidence type="ECO:0000313" key="7">
    <source>
        <dbReference type="Proteomes" id="UP000537592"/>
    </source>
</evidence>
<dbReference type="PROSITE" id="PS50995">
    <property type="entry name" value="HTH_MARR_2"/>
    <property type="match status" value="1"/>
</dbReference>
<dbReference type="InterPro" id="IPR039422">
    <property type="entry name" value="MarR/SlyA-like"/>
</dbReference>
<evidence type="ECO:0000256" key="3">
    <source>
        <dbReference type="ARBA" id="ARBA00023163"/>
    </source>
</evidence>
<dbReference type="PRINTS" id="PR00598">
    <property type="entry name" value="HTHMARR"/>
</dbReference>
<reference evidence="6 7" key="1">
    <citation type="submission" date="2020-08" db="EMBL/GenBank/DDBJ databases">
        <title>Genomic Encyclopedia of Type Strains, Phase IV (KMG-IV): sequencing the most valuable type-strain genomes for metagenomic binning, comparative biology and taxonomic classification.</title>
        <authorList>
            <person name="Goeker M."/>
        </authorList>
    </citation>
    <scope>NUCLEOTIDE SEQUENCE [LARGE SCALE GENOMIC DNA]</scope>
    <source>
        <strain evidence="6 7">DSM 28760</strain>
    </source>
</reference>
<dbReference type="Pfam" id="PF12802">
    <property type="entry name" value="MarR_2"/>
    <property type="match status" value="1"/>
</dbReference>
<evidence type="ECO:0000256" key="1">
    <source>
        <dbReference type="ARBA" id="ARBA00023015"/>
    </source>
</evidence>
<dbReference type="Proteomes" id="UP000537592">
    <property type="component" value="Unassembled WGS sequence"/>
</dbReference>
<proteinExistence type="predicted"/>
<feature type="compositionally biased region" description="Acidic residues" evidence="4">
    <location>
        <begin position="149"/>
        <end position="166"/>
    </location>
</feature>
<protein>
    <submittedName>
        <fullName evidence="6">DNA-binding MarR family transcriptional regulator</fullName>
    </submittedName>
</protein>
<dbReference type="AlphaFoldDB" id="A0A7W6EG67"/>
<dbReference type="EMBL" id="JACICC010000003">
    <property type="protein sequence ID" value="MBB3809314.1"/>
    <property type="molecule type" value="Genomic_DNA"/>
</dbReference>
<feature type="region of interest" description="Disordered" evidence="4">
    <location>
        <begin position="145"/>
        <end position="166"/>
    </location>
</feature>
<dbReference type="GO" id="GO:0003677">
    <property type="term" value="F:DNA binding"/>
    <property type="evidence" value="ECO:0007669"/>
    <property type="project" value="UniProtKB-KW"/>
</dbReference>
<evidence type="ECO:0000313" key="6">
    <source>
        <dbReference type="EMBL" id="MBB3809314.1"/>
    </source>
</evidence>
<keyword evidence="7" id="KW-1185">Reference proteome</keyword>
<name>A0A7W6EG67_9HYPH</name>
<gene>
    <name evidence="6" type="ORF">FHS81_001396</name>
</gene>
<feature type="domain" description="HTH marR-type" evidence="5">
    <location>
        <begin position="6"/>
        <end position="138"/>
    </location>
</feature>
<evidence type="ECO:0000256" key="4">
    <source>
        <dbReference type="SAM" id="MobiDB-lite"/>
    </source>
</evidence>
<evidence type="ECO:0000259" key="5">
    <source>
        <dbReference type="PROSITE" id="PS50995"/>
    </source>
</evidence>
<keyword evidence="2 6" id="KW-0238">DNA-binding</keyword>
<dbReference type="InterPro" id="IPR000835">
    <property type="entry name" value="HTH_MarR-typ"/>
</dbReference>
<dbReference type="RefSeq" id="WP_183751358.1">
    <property type="nucleotide sequence ID" value="NZ_JACICC010000003.1"/>
</dbReference>
<evidence type="ECO:0000256" key="2">
    <source>
        <dbReference type="ARBA" id="ARBA00023125"/>
    </source>
</evidence>
<dbReference type="SMART" id="SM00347">
    <property type="entry name" value="HTH_MARR"/>
    <property type="match status" value="1"/>
</dbReference>